<evidence type="ECO:0000313" key="2">
    <source>
        <dbReference type="WBParaSite" id="ES5_v2.g15790.t1"/>
    </source>
</evidence>
<dbReference type="WBParaSite" id="ES5_v2.g15790.t1">
    <property type="protein sequence ID" value="ES5_v2.g15790.t1"/>
    <property type="gene ID" value="ES5_v2.g15790"/>
</dbReference>
<protein>
    <submittedName>
        <fullName evidence="2">Uncharacterized protein</fullName>
    </submittedName>
</protein>
<organism evidence="1 2">
    <name type="scientific">Panagrolaimus sp. ES5</name>
    <dbReference type="NCBI Taxonomy" id="591445"/>
    <lineage>
        <taxon>Eukaryota</taxon>
        <taxon>Metazoa</taxon>
        <taxon>Ecdysozoa</taxon>
        <taxon>Nematoda</taxon>
        <taxon>Chromadorea</taxon>
        <taxon>Rhabditida</taxon>
        <taxon>Tylenchina</taxon>
        <taxon>Panagrolaimomorpha</taxon>
        <taxon>Panagrolaimoidea</taxon>
        <taxon>Panagrolaimidae</taxon>
        <taxon>Panagrolaimus</taxon>
    </lineage>
</organism>
<reference evidence="2" key="1">
    <citation type="submission" date="2022-11" db="UniProtKB">
        <authorList>
            <consortium name="WormBaseParasite"/>
        </authorList>
    </citation>
    <scope>IDENTIFICATION</scope>
</reference>
<accession>A0AC34FF66</accession>
<name>A0AC34FF66_9BILA</name>
<sequence length="221" mass="25414">MKKNINFNSNLASSSNGLAKNGNNLTTKWIIGTINKWNFLTFQEYLKADSEEEIFQLFLKGGDLNVHRCEKVTVFMPDSIPAEVKFRQNLDNRFVYCAAEMNIDDAEKIQQHFVLSLLLSIFPKFQNITAAFYNYDGRFLELGIYFTGIPCVDVPVDRSIYRWPEDIALPVGHKLKQMILSQCPSCRHVDISVTNAIPSDTSKCTDPMYEYKKSKRIFLKC</sequence>
<evidence type="ECO:0000313" key="1">
    <source>
        <dbReference type="Proteomes" id="UP000887579"/>
    </source>
</evidence>
<proteinExistence type="predicted"/>
<dbReference type="Proteomes" id="UP000887579">
    <property type="component" value="Unplaced"/>
</dbReference>